<evidence type="ECO:0000313" key="6">
    <source>
        <dbReference type="Proteomes" id="UP000501926"/>
    </source>
</evidence>
<evidence type="ECO:0000313" key="4">
    <source>
        <dbReference type="EMBL" id="SOH03668.1"/>
    </source>
</evidence>
<dbReference type="GO" id="GO:0016491">
    <property type="term" value="F:oxidoreductase activity"/>
    <property type="evidence" value="ECO:0007669"/>
    <property type="project" value="UniProtKB-KW"/>
</dbReference>
<organism evidence="2">
    <name type="scientific">Kuenenia stuttgartiensis</name>
    <dbReference type="NCBI Taxonomy" id="174633"/>
    <lineage>
        <taxon>Bacteria</taxon>
        <taxon>Pseudomonadati</taxon>
        <taxon>Planctomycetota</taxon>
        <taxon>Candidatus Brocadiia</taxon>
        <taxon>Candidatus Brocadiales</taxon>
        <taxon>Candidatus Brocadiaceae</taxon>
        <taxon>Candidatus Kuenenia</taxon>
    </lineage>
</organism>
<keyword evidence="5" id="KW-1185">Reference proteome</keyword>
<keyword evidence="1" id="KW-0560">Oxidoreductase</keyword>
<dbReference type="EMBL" id="CT573072">
    <property type="protein sequence ID" value="CAJ72145.1"/>
    <property type="molecule type" value="Genomic_DNA"/>
</dbReference>
<dbReference type="RefSeq" id="WP_099324452.1">
    <property type="nucleotide sequence ID" value="NZ_CP049055.1"/>
</dbReference>
<dbReference type="Gene3D" id="1.20.910.10">
    <property type="entry name" value="Heme oxygenase-like"/>
    <property type="match status" value="1"/>
</dbReference>
<proteinExistence type="predicted"/>
<dbReference type="SMART" id="SM01236">
    <property type="entry name" value="Haem_oxygenase_2"/>
    <property type="match status" value="1"/>
</dbReference>
<reference evidence="5" key="4">
    <citation type="submission" date="2017-10" db="EMBL/GenBank/DDBJ databases">
        <authorList>
            <person name="Frank J."/>
        </authorList>
    </citation>
    <scope>NUCLEOTIDE SEQUENCE [LARGE SCALE GENOMIC DNA]</scope>
</reference>
<reference evidence="2" key="2">
    <citation type="submission" date="2006-01" db="EMBL/GenBank/DDBJ databases">
        <authorList>
            <person name="Genoscope"/>
        </authorList>
    </citation>
    <scope>NUCLEOTIDE SEQUENCE</scope>
</reference>
<evidence type="ECO:0000256" key="1">
    <source>
        <dbReference type="ARBA" id="ARBA00023002"/>
    </source>
</evidence>
<dbReference type="AlphaFoldDB" id="Q1PYI1"/>
<evidence type="ECO:0000313" key="5">
    <source>
        <dbReference type="Proteomes" id="UP000221734"/>
    </source>
</evidence>
<sequence length="236" mass="26956">MAMSTDEFFDKLEAEVLKHPAVNDHPYLQKFRTKADMKAVKLYAEQYYCFSRHFSRYLAGAIAICPDEAGRAPLIKNLFEEYGGRSEEKKGMDAELTHPAIFRRFLKAAGVNTDQQALNNIVMLPETKLFVEKYLNIHYMDYVEALGALGPGTEYIVPTMYQPIREGCKRAGLNDDAVLFFSAHIELDVEHAANIRNSLVFCSKTEEEQRKIRKGALDFLDARTVLWDGLEKATRF</sequence>
<evidence type="ECO:0000313" key="3">
    <source>
        <dbReference type="EMBL" id="QII10497.1"/>
    </source>
</evidence>
<dbReference type="EMBL" id="LT934425">
    <property type="protein sequence ID" value="SOH03668.1"/>
    <property type="molecule type" value="Genomic_DNA"/>
</dbReference>
<reference evidence="2" key="1">
    <citation type="journal article" date="2006" name="Nature">
        <title>Deciphering the evolution and metabolism of an anammox bacterium from a community genome.</title>
        <authorList>
            <person name="Strous M."/>
            <person name="Pelletier E."/>
            <person name="Mangenot S."/>
            <person name="Rattei T."/>
            <person name="Lehner A."/>
            <person name="Taylor M.W."/>
            <person name="Horn M."/>
            <person name="Daims H."/>
            <person name="Bartol-Mavel D."/>
            <person name="Wincker P."/>
            <person name="Barbe V."/>
            <person name="Fonknechten N."/>
            <person name="Vallenet D."/>
            <person name="Segurens B."/>
            <person name="Schenowitz-Truong C."/>
            <person name="Medigue C."/>
            <person name="Collingro A."/>
            <person name="Snel B."/>
            <person name="Dutilh B.E."/>
            <person name="OpDenCamp H.J.M."/>
            <person name="vanDerDrift C."/>
            <person name="Cirpus I."/>
            <person name="vanDePas-Schoonen K.T."/>
            <person name="Harhangi H.R."/>
            <person name="vanNiftrik L."/>
            <person name="Schmid M."/>
            <person name="Keltjens J."/>
            <person name="vanDeVossenberg J."/>
            <person name="Kartal B."/>
            <person name="Meier H."/>
            <person name="Frishman D."/>
            <person name="Huynen M.A."/>
            <person name="Mewes H."/>
            <person name="Weissenbach J."/>
            <person name="Jetten M.S.M."/>
            <person name="Wagner M."/>
            <person name="LePaslier D."/>
        </authorList>
    </citation>
    <scope>NUCLEOTIDE SEQUENCE</scope>
</reference>
<dbReference type="OrthoDB" id="252872at2"/>
<dbReference type="InterPro" id="IPR016084">
    <property type="entry name" value="Haem_Oase-like_multi-hlx"/>
</dbReference>
<reference evidence="3 6" key="5">
    <citation type="submission" date="2020-02" db="EMBL/GenBank/DDBJ databases">
        <title>Newly sequenced genome of strain CSTR1 showed variability in Candidatus Kuenenia stuttgartiensis genomes.</title>
        <authorList>
            <person name="Ding C."/>
            <person name="Adrian L."/>
        </authorList>
    </citation>
    <scope>NUCLEOTIDE SEQUENCE [LARGE SCALE GENOMIC DNA]</scope>
    <source>
        <strain evidence="3 6">CSTR1</strain>
    </source>
</reference>
<evidence type="ECO:0000313" key="2">
    <source>
        <dbReference type="EMBL" id="CAJ72145.1"/>
    </source>
</evidence>
<dbReference type="InterPro" id="IPR039068">
    <property type="entry name" value="PqqC-like"/>
</dbReference>
<dbReference type="Pfam" id="PF14518">
    <property type="entry name" value="Haem_oxygenas_2"/>
    <property type="match status" value="1"/>
</dbReference>
<dbReference type="SUPFAM" id="SSF48613">
    <property type="entry name" value="Heme oxygenase-like"/>
    <property type="match status" value="1"/>
</dbReference>
<dbReference type="EMBL" id="CP049055">
    <property type="protein sequence ID" value="QII10497.1"/>
    <property type="molecule type" value="Genomic_DNA"/>
</dbReference>
<dbReference type="KEGG" id="kst:KSMBR1_1165"/>
<dbReference type="Proteomes" id="UP000501926">
    <property type="component" value="Chromosome"/>
</dbReference>
<dbReference type="PANTHER" id="PTHR40279">
    <property type="entry name" value="PQQC-LIKE PROTEIN"/>
    <property type="match status" value="1"/>
</dbReference>
<protein>
    <submittedName>
        <fullName evidence="3">Putative PQQ biosynthesis protein C</fullName>
    </submittedName>
    <submittedName>
        <fullName evidence="2">Similar to PQQ biosynthesis protein C</fullName>
    </submittedName>
</protein>
<accession>Q1PYI1</accession>
<gene>
    <name evidence="2" type="primary">pqqC</name>
    <name evidence="3" type="ORF">KsCSTR_11180</name>
    <name evidence="4" type="ORF">KSMBR1_1165</name>
    <name evidence="2" type="ORF">kustd1400</name>
</gene>
<name>Q1PYI1_KUEST</name>
<dbReference type="PANTHER" id="PTHR40279:SF3">
    <property type="entry name" value="4-AMINOBENZOATE SYNTHASE"/>
    <property type="match status" value="1"/>
</dbReference>
<dbReference type="Proteomes" id="UP000221734">
    <property type="component" value="Chromosome Kuenenia_stuttgartiensis_MBR1"/>
</dbReference>
<reference evidence="4" key="3">
    <citation type="submission" date="2017-10" db="EMBL/GenBank/DDBJ databases">
        <authorList>
            <person name="Banno H."/>
            <person name="Chua N.-H."/>
        </authorList>
    </citation>
    <scope>NUCLEOTIDE SEQUENCE [LARGE SCALE GENOMIC DNA]</scope>
    <source>
        <strain evidence="4">Kuenenia_mbr1_ru-nijmegen</strain>
    </source>
</reference>